<proteinExistence type="predicted"/>
<accession>A0A1C5K479</accession>
<dbReference type="Proteomes" id="UP000198217">
    <property type="component" value="Chromosome I"/>
</dbReference>
<dbReference type="AlphaFoldDB" id="A0A1C5K479"/>
<sequence length="140" mass="15403">MAVAVAEQVPFDKYPLPPKPATLPPLVTVPDADNTVRNTPGNPLAPRTVKVDWQQKLTFFAQMQTPGILRVLVNGREVTKCMKWDYSETSPKPSQTEINNQCVEEMILGDTDNPGKPGDHVDVTIEPQHVTGDWAVNITG</sequence>
<name>A0A1C5K479_9ACTN</name>
<organism evidence="1 2">
    <name type="scientific">Micromonospora echinaurantiaca</name>
    <dbReference type="NCBI Taxonomy" id="47857"/>
    <lineage>
        <taxon>Bacteria</taxon>
        <taxon>Bacillati</taxon>
        <taxon>Actinomycetota</taxon>
        <taxon>Actinomycetes</taxon>
        <taxon>Micromonosporales</taxon>
        <taxon>Micromonosporaceae</taxon>
        <taxon>Micromonospora</taxon>
    </lineage>
</organism>
<keyword evidence="2" id="KW-1185">Reference proteome</keyword>
<reference evidence="1 2" key="1">
    <citation type="submission" date="2016-06" db="EMBL/GenBank/DDBJ databases">
        <authorList>
            <person name="Kjaerup R.B."/>
            <person name="Dalgaard T.S."/>
            <person name="Juul-Madsen H.R."/>
        </authorList>
    </citation>
    <scope>NUCLEOTIDE SEQUENCE [LARGE SCALE GENOMIC DNA]</scope>
    <source>
        <strain evidence="1 2">DSM 43904</strain>
    </source>
</reference>
<evidence type="ECO:0000313" key="2">
    <source>
        <dbReference type="Proteomes" id="UP000198217"/>
    </source>
</evidence>
<evidence type="ECO:0000313" key="1">
    <source>
        <dbReference type="EMBL" id="SCG77582.1"/>
    </source>
</evidence>
<gene>
    <name evidence="1" type="ORF">GA0070609_5417</name>
</gene>
<dbReference type="EMBL" id="LT607750">
    <property type="protein sequence ID" value="SCG77582.1"/>
    <property type="molecule type" value="Genomic_DNA"/>
</dbReference>
<protein>
    <submittedName>
        <fullName evidence="1">Uncharacterized protein</fullName>
    </submittedName>
</protein>